<evidence type="ECO:0000313" key="3">
    <source>
        <dbReference type="Proteomes" id="UP000254869"/>
    </source>
</evidence>
<sequence length="740" mass="77680">MAPQPNSSSDSTKTPPLDPGAAAILGDPAARAAIQANNDRVAQDPVWSTIANQQQSQSPASNSQPGQNSSRPQASDLPAYNPNSPGLVPAAPQPAHTYHGYDPSDGSRVEINVPAEQPHYASDPYPATKTQLADGADGKPRYAVLNRAGEYLYTIDGQGNRVSSGSDGDDRSDGNSTALLGAGAGAALGTGALEAGAGLTAAELATMAIEGGEIGAAVGTVGGGGVGAVPGAVIGAGAAVVVGLGLTALHFYLTRNDDKPRSESDDRLDPNSLPDTPSPNTRPGATTTVTPGPNALNQGNPGTAPTTIPGPANDPNTNHQRQLFPSTKPGQAWVPVEGTYWDGNTLRWGQGNPEGKQPGSFAAKGDGRISLRSELIRLLSWKFEDLDEEYRPPVLLAMGVVEVAKIYRNMFYKGIEGLASGLEEQNPNLDIDIGKLTSSDKDVRNAQLRDLSDLGLPTAPLQAAIDAWWKAKAPVDRAKELLGEAGAVAMLKSDGWTVNTRPSGAYTHDLVAVKNGQIMVIESKGGDPGKPRPGTAMVPDGPDSDTTIRAQQMTDPYLWGKLKEDAANDPAFMQWLVDNGVWDAVQNEDPARVGYRLIKTDTDGNIIIYGSNQEPANGWTPGDTVIGKTTGQEPGHGPTIHGVAQPLTQPAPYTDNSLGGLLGQATTWFGELVQGRLHDVSALAQLHIPVPEIPELQQGFWNRRRPADQSMVVTIAPRPASAQGAPWDEWLKCLTHGAHL</sequence>
<dbReference type="Proteomes" id="UP000254869">
    <property type="component" value="Unassembled WGS sequence"/>
</dbReference>
<dbReference type="RefSeq" id="WP_147287950.1">
    <property type="nucleotide sequence ID" value="NZ_QQBC01000005.1"/>
</dbReference>
<feature type="compositionally biased region" description="Low complexity" evidence="1">
    <location>
        <begin position="51"/>
        <end position="70"/>
    </location>
</feature>
<protein>
    <submittedName>
        <fullName evidence="2">Uncharacterized protein</fullName>
    </submittedName>
</protein>
<feature type="region of interest" description="Disordered" evidence="1">
    <location>
        <begin position="157"/>
        <end position="176"/>
    </location>
</feature>
<comment type="caution">
    <text evidence="2">The sequence shown here is derived from an EMBL/GenBank/DDBJ whole genome shotgun (WGS) entry which is preliminary data.</text>
</comment>
<feature type="compositionally biased region" description="Polar residues" evidence="1">
    <location>
        <begin position="1"/>
        <end position="14"/>
    </location>
</feature>
<feature type="compositionally biased region" description="Polar residues" evidence="1">
    <location>
        <begin position="273"/>
        <end position="298"/>
    </location>
</feature>
<feature type="compositionally biased region" description="Low complexity" evidence="1">
    <location>
        <begin position="299"/>
        <end position="313"/>
    </location>
</feature>
<feature type="compositionally biased region" description="Basic and acidic residues" evidence="1">
    <location>
        <begin position="256"/>
        <end position="269"/>
    </location>
</feature>
<feature type="region of interest" description="Disordered" evidence="1">
    <location>
        <begin position="523"/>
        <end position="543"/>
    </location>
</feature>
<dbReference type="AlphaFoldDB" id="A0A370I4R1"/>
<evidence type="ECO:0000313" key="2">
    <source>
        <dbReference type="EMBL" id="RDI65736.1"/>
    </source>
</evidence>
<reference evidence="2 3" key="1">
    <citation type="submission" date="2018-07" db="EMBL/GenBank/DDBJ databases">
        <title>Genomic Encyclopedia of Type Strains, Phase IV (KMG-IV): sequencing the most valuable type-strain genomes for metagenomic binning, comparative biology and taxonomic classification.</title>
        <authorList>
            <person name="Goeker M."/>
        </authorList>
    </citation>
    <scope>NUCLEOTIDE SEQUENCE [LARGE SCALE GENOMIC DNA]</scope>
    <source>
        <strain evidence="2 3">DSM 44290</strain>
    </source>
</reference>
<feature type="region of interest" description="Disordered" evidence="1">
    <location>
        <begin position="1"/>
        <end position="109"/>
    </location>
</feature>
<evidence type="ECO:0000256" key="1">
    <source>
        <dbReference type="SAM" id="MobiDB-lite"/>
    </source>
</evidence>
<feature type="region of interest" description="Disordered" evidence="1">
    <location>
        <begin position="256"/>
        <end position="332"/>
    </location>
</feature>
<name>A0A370I4R1_9NOCA</name>
<feature type="compositionally biased region" description="Polar residues" evidence="1">
    <location>
        <begin position="314"/>
        <end position="329"/>
    </location>
</feature>
<keyword evidence="3" id="KW-1185">Reference proteome</keyword>
<gene>
    <name evidence="2" type="ORF">DFR76_10551</name>
</gene>
<accession>A0A370I4R1</accession>
<organism evidence="2 3">
    <name type="scientific">Nocardia pseudobrasiliensis</name>
    <dbReference type="NCBI Taxonomy" id="45979"/>
    <lineage>
        <taxon>Bacteria</taxon>
        <taxon>Bacillati</taxon>
        <taxon>Actinomycetota</taxon>
        <taxon>Actinomycetes</taxon>
        <taxon>Mycobacteriales</taxon>
        <taxon>Nocardiaceae</taxon>
        <taxon>Nocardia</taxon>
    </lineage>
</organism>
<proteinExistence type="predicted"/>
<dbReference type="EMBL" id="QQBC01000005">
    <property type="protein sequence ID" value="RDI65736.1"/>
    <property type="molecule type" value="Genomic_DNA"/>
</dbReference>